<sequence length="465" mass="48051">MGIRGRIALAISCVTALAVVVLGFAVHHIADAERERSARSYQDDRLSSALQIYERDGTLALGAQLDDATLPAPLRAAVLEGKSGTYRSQGEDPRVWAATGVGGGVAEGHSGSGGSGSGDSGSGGSGSGNSGTGDSGSGRTGAQPRTLSVSAAFPDNDPAQEALDRALLIAGIGTVVLMAGVSWFVSQRLSRRLRHSAAAARRIAAGEPPDAEALAASGRDEVAELGRSVHHMATSLAARVEAERKFTADVAHELRTPVAGLVAAAELLPHERAVELVRDRAQTMRNLVEDLLEVSRLDAGVESAQLDAVDLPSLVRGIVGRAERVRGITDVEIVVAGPARVVETDRRRVERVLVNLLANAAKHGRPPVEVRVEGTRIVVRDHGPGYPPELCAEGPRRFRTAAPERGTGHGLGLTIAAGQAEVLGGRLLFGAAEGGGAEAVLELPEPAETDAETEPVGDRGAVTAS</sequence>
<keyword evidence="7" id="KW-0418">Kinase</keyword>
<comment type="subcellular location">
    <subcellularLocation>
        <location evidence="2">Cell membrane</location>
    </subcellularLocation>
</comment>
<dbReference type="PROSITE" id="PS50109">
    <property type="entry name" value="HIS_KIN"/>
    <property type="match status" value="1"/>
</dbReference>
<feature type="compositionally biased region" description="Acidic residues" evidence="11">
    <location>
        <begin position="445"/>
        <end position="455"/>
    </location>
</feature>
<evidence type="ECO:0000256" key="3">
    <source>
        <dbReference type="ARBA" id="ARBA00012438"/>
    </source>
</evidence>
<dbReference type="Pfam" id="PF00512">
    <property type="entry name" value="HisKA"/>
    <property type="match status" value="1"/>
</dbReference>
<evidence type="ECO:0000256" key="7">
    <source>
        <dbReference type="ARBA" id="ARBA00022777"/>
    </source>
</evidence>
<dbReference type="PANTHER" id="PTHR45436:SF5">
    <property type="entry name" value="SENSOR HISTIDINE KINASE TRCS"/>
    <property type="match status" value="1"/>
</dbReference>
<feature type="domain" description="Histidine kinase" evidence="13">
    <location>
        <begin position="249"/>
        <end position="447"/>
    </location>
</feature>
<feature type="transmembrane region" description="Helical" evidence="12">
    <location>
        <begin position="166"/>
        <end position="185"/>
    </location>
</feature>
<dbReference type="EMBL" id="CP094298">
    <property type="protein sequence ID" value="UNZ05570.1"/>
    <property type="molecule type" value="Genomic_DNA"/>
</dbReference>
<dbReference type="CDD" id="cd00082">
    <property type="entry name" value="HisKA"/>
    <property type="match status" value="1"/>
</dbReference>
<dbReference type="GeneID" id="66855309"/>
<protein>
    <recommendedName>
        <fullName evidence="3">histidine kinase</fullName>
        <ecNumber evidence="3">2.7.13.3</ecNumber>
    </recommendedName>
</protein>
<keyword evidence="6 12" id="KW-0812">Transmembrane</keyword>
<evidence type="ECO:0000256" key="12">
    <source>
        <dbReference type="SAM" id="Phobius"/>
    </source>
</evidence>
<keyword evidence="4" id="KW-0597">Phosphoprotein</keyword>
<name>A0ABY3Z5G7_STRRM</name>
<feature type="compositionally biased region" description="Gly residues" evidence="11">
    <location>
        <begin position="100"/>
        <end position="139"/>
    </location>
</feature>
<dbReference type="PANTHER" id="PTHR45436">
    <property type="entry name" value="SENSOR HISTIDINE KINASE YKOH"/>
    <property type="match status" value="1"/>
</dbReference>
<evidence type="ECO:0000256" key="6">
    <source>
        <dbReference type="ARBA" id="ARBA00022692"/>
    </source>
</evidence>
<dbReference type="InterPro" id="IPR036097">
    <property type="entry name" value="HisK_dim/P_sf"/>
</dbReference>
<evidence type="ECO:0000256" key="11">
    <source>
        <dbReference type="SAM" id="MobiDB-lite"/>
    </source>
</evidence>
<dbReference type="GO" id="GO:0004673">
    <property type="term" value="F:protein histidine kinase activity"/>
    <property type="evidence" value="ECO:0007669"/>
    <property type="project" value="UniProtKB-EC"/>
</dbReference>
<dbReference type="SMART" id="SM00388">
    <property type="entry name" value="HisKA"/>
    <property type="match status" value="1"/>
</dbReference>
<dbReference type="EC" id="2.7.13.3" evidence="3"/>
<keyword evidence="5 15" id="KW-0808">Transferase</keyword>
<evidence type="ECO:0000313" key="15">
    <source>
        <dbReference type="EMBL" id="UNZ05570.1"/>
    </source>
</evidence>
<dbReference type="Pfam" id="PF02518">
    <property type="entry name" value="HATPase_c"/>
    <property type="match status" value="1"/>
</dbReference>
<dbReference type="InterPro" id="IPR004358">
    <property type="entry name" value="Sig_transdc_His_kin-like_C"/>
</dbReference>
<dbReference type="RefSeq" id="WP_003986012.1">
    <property type="nucleotide sequence ID" value="NZ_CP043497.1"/>
</dbReference>
<keyword evidence="8 12" id="KW-1133">Transmembrane helix</keyword>
<dbReference type="InterPro" id="IPR005467">
    <property type="entry name" value="His_kinase_dom"/>
</dbReference>
<evidence type="ECO:0000256" key="1">
    <source>
        <dbReference type="ARBA" id="ARBA00000085"/>
    </source>
</evidence>
<evidence type="ECO:0000256" key="9">
    <source>
        <dbReference type="ARBA" id="ARBA00023012"/>
    </source>
</evidence>
<dbReference type="InterPro" id="IPR003594">
    <property type="entry name" value="HATPase_dom"/>
</dbReference>
<reference evidence="15 16" key="1">
    <citation type="submission" date="2022-03" db="EMBL/GenBank/DDBJ databases">
        <title>Complete genome of Streptomyces rimosus ssp. rimosus R7 (=ATCC 10970).</title>
        <authorList>
            <person name="Beganovic S."/>
            <person name="Ruckert C."/>
            <person name="Busche T."/>
            <person name="Kalinowski J."/>
            <person name="Wittmann C."/>
        </authorList>
    </citation>
    <scope>NUCLEOTIDE SEQUENCE [LARGE SCALE GENOMIC DNA]</scope>
    <source>
        <strain evidence="15 16">R7</strain>
    </source>
</reference>
<evidence type="ECO:0000256" key="10">
    <source>
        <dbReference type="ARBA" id="ARBA00023136"/>
    </source>
</evidence>
<dbReference type="SUPFAM" id="SSF47384">
    <property type="entry name" value="Homodimeric domain of signal transducing histidine kinase"/>
    <property type="match status" value="1"/>
</dbReference>
<dbReference type="InterPro" id="IPR003660">
    <property type="entry name" value="HAMP_dom"/>
</dbReference>
<keyword evidence="9" id="KW-0902">Two-component regulatory system</keyword>
<keyword evidence="16" id="KW-1185">Reference proteome</keyword>
<dbReference type="SMART" id="SM00304">
    <property type="entry name" value="HAMP"/>
    <property type="match status" value="1"/>
</dbReference>
<dbReference type="SMART" id="SM00387">
    <property type="entry name" value="HATPase_c"/>
    <property type="match status" value="1"/>
</dbReference>
<dbReference type="Gene3D" id="3.30.565.10">
    <property type="entry name" value="Histidine kinase-like ATPase, C-terminal domain"/>
    <property type="match status" value="1"/>
</dbReference>
<evidence type="ECO:0000256" key="5">
    <source>
        <dbReference type="ARBA" id="ARBA00022679"/>
    </source>
</evidence>
<feature type="region of interest" description="Disordered" evidence="11">
    <location>
        <begin position="444"/>
        <end position="465"/>
    </location>
</feature>
<gene>
    <name evidence="15" type="primary">cseC4</name>
    <name evidence="15" type="ORF">SRIMR7_25790</name>
</gene>
<keyword evidence="10 12" id="KW-0472">Membrane</keyword>
<evidence type="ECO:0000256" key="8">
    <source>
        <dbReference type="ARBA" id="ARBA00022989"/>
    </source>
</evidence>
<dbReference type="InterPro" id="IPR050428">
    <property type="entry name" value="TCS_sensor_his_kinase"/>
</dbReference>
<feature type="domain" description="HAMP" evidence="14">
    <location>
        <begin position="187"/>
        <end position="241"/>
    </location>
</feature>
<accession>A0ABY3Z5G7</accession>
<evidence type="ECO:0000256" key="4">
    <source>
        <dbReference type="ARBA" id="ARBA00022553"/>
    </source>
</evidence>
<dbReference type="Gene3D" id="6.10.340.10">
    <property type="match status" value="1"/>
</dbReference>
<evidence type="ECO:0000259" key="13">
    <source>
        <dbReference type="PROSITE" id="PS50109"/>
    </source>
</evidence>
<comment type="catalytic activity">
    <reaction evidence="1">
        <text>ATP + protein L-histidine = ADP + protein N-phospho-L-histidine.</text>
        <dbReference type="EC" id="2.7.13.3"/>
    </reaction>
</comment>
<feature type="region of interest" description="Disordered" evidence="11">
    <location>
        <begin position="84"/>
        <end position="144"/>
    </location>
</feature>
<dbReference type="PROSITE" id="PS50885">
    <property type="entry name" value="HAMP"/>
    <property type="match status" value="1"/>
</dbReference>
<dbReference type="SUPFAM" id="SSF55874">
    <property type="entry name" value="ATPase domain of HSP90 chaperone/DNA topoisomerase II/histidine kinase"/>
    <property type="match status" value="1"/>
</dbReference>
<proteinExistence type="predicted"/>
<dbReference type="InterPro" id="IPR036890">
    <property type="entry name" value="HATPase_C_sf"/>
</dbReference>
<evidence type="ECO:0000313" key="16">
    <source>
        <dbReference type="Proteomes" id="UP000829494"/>
    </source>
</evidence>
<dbReference type="InterPro" id="IPR003661">
    <property type="entry name" value="HisK_dim/P_dom"/>
</dbReference>
<dbReference type="PRINTS" id="PR00344">
    <property type="entry name" value="BCTRLSENSOR"/>
</dbReference>
<dbReference type="Proteomes" id="UP000829494">
    <property type="component" value="Chromosome"/>
</dbReference>
<organism evidence="15 16">
    <name type="scientific">Streptomyces rimosus subsp. rimosus</name>
    <dbReference type="NCBI Taxonomy" id="132474"/>
    <lineage>
        <taxon>Bacteria</taxon>
        <taxon>Bacillati</taxon>
        <taxon>Actinomycetota</taxon>
        <taxon>Actinomycetes</taxon>
        <taxon>Kitasatosporales</taxon>
        <taxon>Streptomycetaceae</taxon>
        <taxon>Streptomyces</taxon>
    </lineage>
</organism>
<dbReference type="Pfam" id="PF00672">
    <property type="entry name" value="HAMP"/>
    <property type="match status" value="1"/>
</dbReference>
<evidence type="ECO:0000256" key="2">
    <source>
        <dbReference type="ARBA" id="ARBA00004236"/>
    </source>
</evidence>
<dbReference type="Gene3D" id="1.10.287.130">
    <property type="match status" value="1"/>
</dbReference>
<evidence type="ECO:0000259" key="14">
    <source>
        <dbReference type="PROSITE" id="PS50885"/>
    </source>
</evidence>